<dbReference type="InterPro" id="IPR019921">
    <property type="entry name" value="Lucif-like_OxRdtase_Rv2161c"/>
</dbReference>
<dbReference type="InterPro" id="IPR050172">
    <property type="entry name" value="SsuD_RutA_monooxygenase"/>
</dbReference>
<evidence type="ECO:0000256" key="2">
    <source>
        <dbReference type="ARBA" id="ARBA00022643"/>
    </source>
</evidence>
<dbReference type="Gene3D" id="3.20.20.30">
    <property type="entry name" value="Luciferase-like domain"/>
    <property type="match status" value="1"/>
</dbReference>
<evidence type="ECO:0000259" key="5">
    <source>
        <dbReference type="Pfam" id="PF00296"/>
    </source>
</evidence>
<evidence type="ECO:0000313" key="7">
    <source>
        <dbReference type="Proteomes" id="UP001143304"/>
    </source>
</evidence>
<evidence type="ECO:0000256" key="4">
    <source>
        <dbReference type="ARBA" id="ARBA00023033"/>
    </source>
</evidence>
<proteinExistence type="predicted"/>
<accession>A0ABT3T6V3</accession>
<dbReference type="PANTHER" id="PTHR42847:SF4">
    <property type="entry name" value="ALKANESULFONATE MONOOXYGENASE-RELATED"/>
    <property type="match status" value="1"/>
</dbReference>
<dbReference type="NCBIfam" id="TIGR03619">
    <property type="entry name" value="F420_Rv2161c"/>
    <property type="match status" value="1"/>
</dbReference>
<sequence>MKFWQAITWAETDQLLDIARFAEDLGFHGLMSGDHAVYPESIEAHYPYSENGLPPMRPNDEYPDQTAIFAAMAAVTKTLRFTCGVYVLPLRNPHEVARASATLTILSDNRFILGIGVGWMKEEFDIYGVDFRKRGKITDEMIEVLHKLWTGEMVEHHSENFSFPRVQLSPAAASPPRIYVGGTSDIALRRAARAGNGYIGAGTAPADVKPLLSRLDTLRGEYKREQLPFEAMLGIADTPSRELYQRLAEDGLDSTVAPPFQYALGKKRSTLDEKKRFMEDYAENILRHF</sequence>
<dbReference type="Pfam" id="PF00296">
    <property type="entry name" value="Bac_luciferase"/>
    <property type="match status" value="1"/>
</dbReference>
<comment type="caution">
    <text evidence="6">The sequence shown here is derived from an EMBL/GenBank/DDBJ whole genome shotgun (WGS) entry which is preliminary data.</text>
</comment>
<keyword evidence="4" id="KW-0503">Monooxygenase</keyword>
<dbReference type="GO" id="GO:0016491">
    <property type="term" value="F:oxidoreductase activity"/>
    <property type="evidence" value="ECO:0007669"/>
    <property type="project" value="UniProtKB-KW"/>
</dbReference>
<dbReference type="EC" id="1.-.-.-" evidence="6"/>
<dbReference type="SUPFAM" id="SSF51679">
    <property type="entry name" value="Bacterial luciferase-like"/>
    <property type="match status" value="1"/>
</dbReference>
<dbReference type="PANTHER" id="PTHR42847">
    <property type="entry name" value="ALKANESULFONATE MONOOXYGENASE"/>
    <property type="match status" value="1"/>
</dbReference>
<dbReference type="RefSeq" id="WP_279248933.1">
    <property type="nucleotide sequence ID" value="NZ_SHNO01000001.1"/>
</dbReference>
<evidence type="ECO:0000256" key="3">
    <source>
        <dbReference type="ARBA" id="ARBA00023002"/>
    </source>
</evidence>
<keyword evidence="3 6" id="KW-0560">Oxidoreductase</keyword>
<evidence type="ECO:0000313" key="6">
    <source>
        <dbReference type="EMBL" id="MCX2977204.1"/>
    </source>
</evidence>
<keyword evidence="7" id="KW-1185">Reference proteome</keyword>
<dbReference type="Proteomes" id="UP001143304">
    <property type="component" value="Unassembled WGS sequence"/>
</dbReference>
<reference evidence="6" key="1">
    <citation type="submission" date="2019-02" db="EMBL/GenBank/DDBJ databases">
        <authorList>
            <person name="Li S.-H."/>
        </authorList>
    </citation>
    <scope>NUCLEOTIDE SEQUENCE</scope>
    <source>
        <strain evidence="6">IMCC11814</strain>
    </source>
</reference>
<evidence type="ECO:0000256" key="1">
    <source>
        <dbReference type="ARBA" id="ARBA00022630"/>
    </source>
</evidence>
<dbReference type="EMBL" id="SHNO01000001">
    <property type="protein sequence ID" value="MCX2977204.1"/>
    <property type="molecule type" value="Genomic_DNA"/>
</dbReference>
<feature type="domain" description="Luciferase-like" evidence="5">
    <location>
        <begin position="12"/>
        <end position="256"/>
    </location>
</feature>
<dbReference type="InterPro" id="IPR036661">
    <property type="entry name" value="Luciferase-like_sf"/>
</dbReference>
<protein>
    <submittedName>
        <fullName evidence="6">TIGR03619 family F420-dependent LLM class oxidoreductase</fullName>
        <ecNumber evidence="6">1.-.-.-</ecNumber>
    </submittedName>
</protein>
<organism evidence="6 7">
    <name type="scientific">Candidatus Marimicrobium litorale</name>
    <dbReference type="NCBI Taxonomy" id="2518991"/>
    <lineage>
        <taxon>Bacteria</taxon>
        <taxon>Pseudomonadati</taxon>
        <taxon>Pseudomonadota</taxon>
        <taxon>Gammaproteobacteria</taxon>
        <taxon>Cellvibrionales</taxon>
        <taxon>Halieaceae</taxon>
        <taxon>Marimicrobium</taxon>
    </lineage>
</organism>
<dbReference type="InterPro" id="IPR011251">
    <property type="entry name" value="Luciferase-like_dom"/>
</dbReference>
<keyword evidence="1" id="KW-0285">Flavoprotein</keyword>
<name>A0ABT3T6V3_9GAMM</name>
<gene>
    <name evidence="6" type="ORF">EYC82_07535</name>
</gene>
<keyword evidence="2" id="KW-0288">FMN</keyword>